<evidence type="ECO:0000313" key="3">
    <source>
        <dbReference type="Proteomes" id="UP000701801"/>
    </source>
</evidence>
<gene>
    <name evidence="2" type="ORF">HYALB_00012930</name>
</gene>
<proteinExistence type="predicted"/>
<name>A0A9N9QAR7_9HELO</name>
<reference evidence="2" key="1">
    <citation type="submission" date="2021-07" db="EMBL/GenBank/DDBJ databases">
        <authorList>
            <person name="Durling M."/>
        </authorList>
    </citation>
    <scope>NUCLEOTIDE SEQUENCE</scope>
</reference>
<dbReference type="Gene3D" id="2.120.10.70">
    <property type="entry name" value="Fucose-specific lectin"/>
    <property type="match status" value="1"/>
</dbReference>
<dbReference type="Proteomes" id="UP000701801">
    <property type="component" value="Unassembled WGS sequence"/>
</dbReference>
<protein>
    <submittedName>
        <fullName evidence="2">Uncharacterized protein</fullName>
    </submittedName>
</protein>
<keyword evidence="1" id="KW-1133">Transmembrane helix</keyword>
<keyword evidence="1" id="KW-0472">Membrane</keyword>
<feature type="transmembrane region" description="Helical" evidence="1">
    <location>
        <begin position="64"/>
        <end position="85"/>
    </location>
</feature>
<evidence type="ECO:0000313" key="2">
    <source>
        <dbReference type="EMBL" id="CAG8980732.1"/>
    </source>
</evidence>
<dbReference type="OrthoDB" id="10616354at2759"/>
<dbReference type="EMBL" id="CAJVRM010000412">
    <property type="protein sequence ID" value="CAG8980732.1"/>
    <property type="molecule type" value="Genomic_DNA"/>
</dbReference>
<evidence type="ECO:0000256" key="1">
    <source>
        <dbReference type="SAM" id="Phobius"/>
    </source>
</evidence>
<sequence length="229" mass="25078">MDSHSLPELLIVEPTQEGLILDQPGLEVGNKLPQLQDASQNIVHALSTNAKGRRIRICGIKRRTFVMVVTFAIIVSIVAIVAGAVTGTRERDEQRIPPRIGVYVYSVDNTIIEFVTNDFQNFSWKRGALTNGKINGMEGSKLSAAWQRYTDLYPECYNGFVVLYQEENRTLKAMGFNTSVAKSTDGVVRWDVLPDIAFPNAAPSTAAALIPLADLTTAKVPNLLGLCGK</sequence>
<dbReference type="AlphaFoldDB" id="A0A9N9QAR7"/>
<accession>A0A9N9QAR7</accession>
<keyword evidence="3" id="KW-1185">Reference proteome</keyword>
<organism evidence="2 3">
    <name type="scientific">Hymenoscyphus albidus</name>
    <dbReference type="NCBI Taxonomy" id="595503"/>
    <lineage>
        <taxon>Eukaryota</taxon>
        <taxon>Fungi</taxon>
        <taxon>Dikarya</taxon>
        <taxon>Ascomycota</taxon>
        <taxon>Pezizomycotina</taxon>
        <taxon>Leotiomycetes</taxon>
        <taxon>Helotiales</taxon>
        <taxon>Helotiaceae</taxon>
        <taxon>Hymenoscyphus</taxon>
    </lineage>
</organism>
<comment type="caution">
    <text evidence="2">The sequence shown here is derived from an EMBL/GenBank/DDBJ whole genome shotgun (WGS) entry which is preliminary data.</text>
</comment>
<keyword evidence="1" id="KW-0812">Transmembrane</keyword>